<dbReference type="PATRIC" id="fig|1129374.4.peg.1462"/>
<dbReference type="Proteomes" id="UP000012046">
    <property type="component" value="Unassembled WGS sequence"/>
</dbReference>
<proteinExistence type="predicted"/>
<keyword evidence="2" id="KW-1185">Reference proteome</keyword>
<evidence type="ECO:0000313" key="1">
    <source>
        <dbReference type="EMBL" id="EHR41268.1"/>
    </source>
</evidence>
<reference evidence="1 2" key="1">
    <citation type="journal article" date="2012" name="J. Bacteriol.">
        <title>Genome Sequence of Extracellular-Protease-Producing Alishewanella jeotgali Isolated from Traditional Korean Fermented Seafood.</title>
        <authorList>
            <person name="Jung J."/>
            <person name="Chun J."/>
            <person name="Park W."/>
        </authorList>
    </citation>
    <scope>NUCLEOTIDE SEQUENCE [LARGE SCALE GENOMIC DNA]</scope>
    <source>
        <strain evidence="1 2">KCTC 22429</strain>
    </source>
</reference>
<name>H3ZDN7_9ALTE</name>
<comment type="caution">
    <text evidence="1">The sequence shown here is derived from an EMBL/GenBank/DDBJ whole genome shotgun (WGS) entry which is preliminary data.</text>
</comment>
<sequence length="200" mass="22688">MPLLEAGSLKKALGILAECWPSLRNNSSPAPCQQQVLFPPAAGWQHLRILGYRCLAEHSAGYEFMLKLESPSERLVLPTLLELQPQNSYSQVALWLTRLRLSGCQIVQFARQRVPLCQALSCVDLTQACQIPASALNDWLASQPRLIAGRFQVLESWDTDDSLNLHCVTTDCMSRACYHWLQQQAIRYQLLYLRFLANRC</sequence>
<evidence type="ECO:0000313" key="2">
    <source>
        <dbReference type="Proteomes" id="UP000012046"/>
    </source>
</evidence>
<dbReference type="AlphaFoldDB" id="H3ZDN7"/>
<protein>
    <submittedName>
        <fullName evidence="1">Uncharacterized protein</fullName>
    </submittedName>
</protein>
<accession>H3ZDN7</accession>
<dbReference type="RefSeq" id="WP_008950323.1">
    <property type="nucleotide sequence ID" value="NZ_AHTH01000018.1"/>
</dbReference>
<gene>
    <name evidence="1" type="ORF">AJE_07311</name>
</gene>
<dbReference type="EMBL" id="AHTH01000018">
    <property type="protein sequence ID" value="EHR41268.1"/>
    <property type="molecule type" value="Genomic_DNA"/>
</dbReference>
<organism evidence="1 2">
    <name type="scientific">Alishewanella jeotgali KCTC 22429</name>
    <dbReference type="NCBI Taxonomy" id="1129374"/>
    <lineage>
        <taxon>Bacteria</taxon>
        <taxon>Pseudomonadati</taxon>
        <taxon>Pseudomonadota</taxon>
        <taxon>Gammaproteobacteria</taxon>
        <taxon>Alteromonadales</taxon>
        <taxon>Alteromonadaceae</taxon>
        <taxon>Alishewanella</taxon>
    </lineage>
</organism>